<dbReference type="NCBIfam" id="TIGR01064">
    <property type="entry name" value="pyruv_kin"/>
    <property type="match status" value="1"/>
</dbReference>
<evidence type="ECO:0000256" key="13">
    <source>
        <dbReference type="ARBA" id="ARBA00023317"/>
    </source>
</evidence>
<evidence type="ECO:0000313" key="18">
    <source>
        <dbReference type="EMBL" id="GGI08909.1"/>
    </source>
</evidence>
<dbReference type="GO" id="GO:0016301">
    <property type="term" value="F:kinase activity"/>
    <property type="evidence" value="ECO:0007669"/>
    <property type="project" value="UniProtKB-KW"/>
</dbReference>
<dbReference type="InterPro" id="IPR040442">
    <property type="entry name" value="Pyrv_kinase-like_dom_sf"/>
</dbReference>
<dbReference type="FunFam" id="2.40.33.10:FF:000001">
    <property type="entry name" value="Pyruvate kinase"/>
    <property type="match status" value="1"/>
</dbReference>
<dbReference type="AlphaFoldDB" id="A0A8J3AAB9"/>
<name>A0A8J3AAB9_9ACTN</name>
<dbReference type="SUPFAM" id="SSF50800">
    <property type="entry name" value="PK beta-barrel domain-like"/>
    <property type="match status" value="1"/>
</dbReference>
<dbReference type="Proteomes" id="UP000650511">
    <property type="component" value="Unassembled WGS sequence"/>
</dbReference>
<dbReference type="UniPathway" id="UPA00109">
    <property type="reaction ID" value="UER00188"/>
</dbReference>
<organism evidence="18 19">
    <name type="scientific">Egicoccus halophilus</name>
    <dbReference type="NCBI Taxonomy" id="1670830"/>
    <lineage>
        <taxon>Bacteria</taxon>
        <taxon>Bacillati</taxon>
        <taxon>Actinomycetota</taxon>
        <taxon>Nitriliruptoria</taxon>
        <taxon>Egicoccales</taxon>
        <taxon>Egicoccaceae</taxon>
        <taxon>Egicoccus</taxon>
    </lineage>
</organism>
<comment type="pathway">
    <text evidence="2 15">Carbohydrate degradation; glycolysis; pyruvate from D-glyceraldehyde 3-phosphate: step 5/5.</text>
</comment>
<keyword evidence="19" id="KW-1185">Reference proteome</keyword>
<dbReference type="PANTHER" id="PTHR11817">
    <property type="entry name" value="PYRUVATE KINASE"/>
    <property type="match status" value="1"/>
</dbReference>
<proteinExistence type="inferred from homology"/>
<keyword evidence="13 18" id="KW-0670">Pyruvate</keyword>
<comment type="subunit">
    <text evidence="4">Homotetramer.</text>
</comment>
<dbReference type="PRINTS" id="PR01050">
    <property type="entry name" value="PYRUVTKNASE"/>
</dbReference>
<protein>
    <recommendedName>
        <fullName evidence="5 14">Pyruvate kinase</fullName>
        <ecNumber evidence="5 14">2.7.1.40</ecNumber>
    </recommendedName>
</protein>
<dbReference type="InterPro" id="IPR015793">
    <property type="entry name" value="Pyrv_Knase_brl"/>
</dbReference>
<dbReference type="GO" id="GO:0030955">
    <property type="term" value="F:potassium ion binding"/>
    <property type="evidence" value="ECO:0007669"/>
    <property type="project" value="UniProtKB-UniRule"/>
</dbReference>
<dbReference type="GO" id="GO:0000287">
    <property type="term" value="F:magnesium ion binding"/>
    <property type="evidence" value="ECO:0007669"/>
    <property type="project" value="UniProtKB-UniRule"/>
</dbReference>
<dbReference type="InterPro" id="IPR015795">
    <property type="entry name" value="Pyrv_Knase_C"/>
</dbReference>
<keyword evidence="7" id="KW-0479">Metal-binding</keyword>
<keyword evidence="10" id="KW-0067">ATP-binding</keyword>
<evidence type="ECO:0000256" key="4">
    <source>
        <dbReference type="ARBA" id="ARBA00011881"/>
    </source>
</evidence>
<dbReference type="InterPro" id="IPR001697">
    <property type="entry name" value="Pyr_Knase"/>
</dbReference>
<evidence type="ECO:0000256" key="9">
    <source>
        <dbReference type="ARBA" id="ARBA00022777"/>
    </source>
</evidence>
<dbReference type="RefSeq" id="WP_130648748.1">
    <property type="nucleotide sequence ID" value="NZ_BMHA01000013.1"/>
</dbReference>
<dbReference type="NCBIfam" id="NF004491">
    <property type="entry name" value="PRK05826.1"/>
    <property type="match status" value="1"/>
</dbReference>
<evidence type="ECO:0000256" key="12">
    <source>
        <dbReference type="ARBA" id="ARBA00023152"/>
    </source>
</evidence>
<dbReference type="Pfam" id="PF00224">
    <property type="entry name" value="PK"/>
    <property type="match status" value="1"/>
</dbReference>
<comment type="similarity">
    <text evidence="3 15">Belongs to the pyruvate kinase family.</text>
</comment>
<evidence type="ECO:0000259" key="17">
    <source>
        <dbReference type="Pfam" id="PF02887"/>
    </source>
</evidence>
<dbReference type="Gene3D" id="3.20.20.60">
    <property type="entry name" value="Phosphoenolpyruvate-binding domains"/>
    <property type="match status" value="1"/>
</dbReference>
<feature type="domain" description="Pyruvate kinase barrel" evidence="16">
    <location>
        <begin position="1"/>
        <end position="328"/>
    </location>
</feature>
<reference evidence="18" key="1">
    <citation type="journal article" date="2014" name="Int. J. Syst. Evol. Microbiol.">
        <title>Complete genome sequence of Corynebacterium casei LMG S-19264T (=DSM 44701T), isolated from a smear-ripened cheese.</title>
        <authorList>
            <consortium name="US DOE Joint Genome Institute (JGI-PGF)"/>
            <person name="Walter F."/>
            <person name="Albersmeier A."/>
            <person name="Kalinowski J."/>
            <person name="Ruckert C."/>
        </authorList>
    </citation>
    <scope>NUCLEOTIDE SEQUENCE</scope>
    <source>
        <strain evidence="18">CGMCC 1.14988</strain>
    </source>
</reference>
<evidence type="ECO:0000256" key="5">
    <source>
        <dbReference type="ARBA" id="ARBA00012142"/>
    </source>
</evidence>
<dbReference type="EC" id="2.7.1.40" evidence="5 14"/>
<evidence type="ECO:0000256" key="10">
    <source>
        <dbReference type="ARBA" id="ARBA00022840"/>
    </source>
</evidence>
<dbReference type="InterPro" id="IPR036918">
    <property type="entry name" value="Pyrv_Knase_C_sf"/>
</dbReference>
<accession>A0A8J3AAB9</accession>
<dbReference type="OrthoDB" id="9812123at2"/>
<evidence type="ECO:0000256" key="2">
    <source>
        <dbReference type="ARBA" id="ARBA00004997"/>
    </source>
</evidence>
<dbReference type="InterPro" id="IPR015813">
    <property type="entry name" value="Pyrv/PenolPyrv_kinase-like_dom"/>
</dbReference>
<evidence type="ECO:0000256" key="8">
    <source>
        <dbReference type="ARBA" id="ARBA00022741"/>
    </source>
</evidence>
<keyword evidence="8" id="KW-0547">Nucleotide-binding</keyword>
<dbReference type="Gene3D" id="2.40.33.10">
    <property type="entry name" value="PK beta-barrel domain-like"/>
    <property type="match status" value="1"/>
</dbReference>
<feature type="domain" description="Pyruvate kinase C-terminal" evidence="17">
    <location>
        <begin position="360"/>
        <end position="470"/>
    </location>
</feature>
<sequence length="477" mass="50892">MRRAKIVATLGPALDDPDRLRAAIAAGVDVVRLNFSHGTKEDHQRRLDRIHAIAAEVGRNVGSLGDLQGPKIRLGMVPDEGILLEDGGEVILVSGVETVDSHDEGGVPVLPVVYEHLAEDVDPGALILMDDGLLRLVVSRVEGNRVHARVVAGGPAKSRKGVNLPGVAVSAKSLTDKDREDVATMVEIGVDWIALSFVRRPEDVREVRDLVRAHGGDQPIVAKLERPEAVDDLEAIIKETDAVMVARGDLGVEVGPEKVPAIQKEMIDLANRHSKPVITATEMLDSMIRSPRPTRAEASDVANAIFDGTDAVMLSGETAAGRYPVEAVRTMARIIEYAEAASERLHPIPPVTGQVLARVVAKAAKQVADDVDATAILVFSFSGASVQLVSKFRPEQPVIGLTTEEATVRRLALMWGTNGAVVPMKDHSRDLILAAEEICLEKGYGVRGDTVVIVSGIPGGHGGTNRVMVHRLGQAAD</sequence>
<evidence type="ECO:0000256" key="15">
    <source>
        <dbReference type="RuleBase" id="RU000504"/>
    </source>
</evidence>
<keyword evidence="6 15" id="KW-0808">Transferase</keyword>
<evidence type="ECO:0000256" key="7">
    <source>
        <dbReference type="ARBA" id="ARBA00022723"/>
    </source>
</evidence>
<dbReference type="GO" id="GO:0005524">
    <property type="term" value="F:ATP binding"/>
    <property type="evidence" value="ECO:0007669"/>
    <property type="project" value="UniProtKB-KW"/>
</dbReference>
<gene>
    <name evidence="18" type="ORF">GCM10011354_31440</name>
</gene>
<dbReference type="Pfam" id="PF02887">
    <property type="entry name" value="PK_C"/>
    <property type="match status" value="1"/>
</dbReference>
<keyword evidence="11 15" id="KW-0460">Magnesium</keyword>
<evidence type="ECO:0000256" key="11">
    <source>
        <dbReference type="ARBA" id="ARBA00022842"/>
    </source>
</evidence>
<dbReference type="SUPFAM" id="SSF51621">
    <property type="entry name" value="Phosphoenolpyruvate/pyruvate domain"/>
    <property type="match status" value="1"/>
</dbReference>
<dbReference type="NCBIfam" id="NF004978">
    <property type="entry name" value="PRK06354.1"/>
    <property type="match status" value="1"/>
</dbReference>
<dbReference type="InterPro" id="IPR011037">
    <property type="entry name" value="Pyrv_Knase-like_insert_dom_sf"/>
</dbReference>
<keyword evidence="9 15" id="KW-0418">Kinase</keyword>
<dbReference type="GO" id="GO:0004743">
    <property type="term" value="F:pyruvate kinase activity"/>
    <property type="evidence" value="ECO:0007669"/>
    <property type="project" value="UniProtKB-UniRule"/>
</dbReference>
<dbReference type="SUPFAM" id="SSF52935">
    <property type="entry name" value="PK C-terminal domain-like"/>
    <property type="match status" value="1"/>
</dbReference>
<evidence type="ECO:0000256" key="14">
    <source>
        <dbReference type="NCBIfam" id="TIGR01064"/>
    </source>
</evidence>
<evidence type="ECO:0000313" key="19">
    <source>
        <dbReference type="Proteomes" id="UP000650511"/>
    </source>
</evidence>
<comment type="caution">
    <text evidence="18">The sequence shown here is derived from an EMBL/GenBank/DDBJ whole genome shotgun (WGS) entry which is preliminary data.</text>
</comment>
<evidence type="ECO:0000259" key="16">
    <source>
        <dbReference type="Pfam" id="PF00224"/>
    </source>
</evidence>
<comment type="cofactor">
    <cofactor evidence="1">
        <name>K(+)</name>
        <dbReference type="ChEBI" id="CHEBI:29103"/>
    </cofactor>
</comment>
<comment type="catalytic activity">
    <reaction evidence="15">
        <text>pyruvate + ATP = phosphoenolpyruvate + ADP + H(+)</text>
        <dbReference type="Rhea" id="RHEA:18157"/>
        <dbReference type="ChEBI" id="CHEBI:15361"/>
        <dbReference type="ChEBI" id="CHEBI:15378"/>
        <dbReference type="ChEBI" id="CHEBI:30616"/>
        <dbReference type="ChEBI" id="CHEBI:58702"/>
        <dbReference type="ChEBI" id="CHEBI:456216"/>
        <dbReference type="EC" id="2.7.1.40"/>
    </reaction>
</comment>
<keyword evidence="12 15" id="KW-0324">Glycolysis</keyword>
<evidence type="ECO:0000256" key="1">
    <source>
        <dbReference type="ARBA" id="ARBA00001958"/>
    </source>
</evidence>
<evidence type="ECO:0000256" key="3">
    <source>
        <dbReference type="ARBA" id="ARBA00008663"/>
    </source>
</evidence>
<dbReference type="InterPro" id="IPR015806">
    <property type="entry name" value="Pyrv_Knase_insert_dom_sf"/>
</dbReference>
<dbReference type="Gene3D" id="3.40.1380.20">
    <property type="entry name" value="Pyruvate kinase, C-terminal domain"/>
    <property type="match status" value="1"/>
</dbReference>
<dbReference type="EMBL" id="BMHA01000013">
    <property type="protein sequence ID" value="GGI08909.1"/>
    <property type="molecule type" value="Genomic_DNA"/>
</dbReference>
<reference evidence="18" key="2">
    <citation type="submission" date="2020-09" db="EMBL/GenBank/DDBJ databases">
        <authorList>
            <person name="Sun Q."/>
            <person name="Zhou Y."/>
        </authorList>
    </citation>
    <scope>NUCLEOTIDE SEQUENCE</scope>
    <source>
        <strain evidence="18">CGMCC 1.14988</strain>
    </source>
</reference>
<evidence type="ECO:0000256" key="6">
    <source>
        <dbReference type="ARBA" id="ARBA00022679"/>
    </source>
</evidence>